<dbReference type="InterPro" id="IPR036097">
    <property type="entry name" value="HisK_dim/P_sf"/>
</dbReference>
<dbReference type="Gene3D" id="1.10.287.130">
    <property type="match status" value="1"/>
</dbReference>
<dbReference type="Pfam" id="PF14417">
    <property type="entry name" value="MEDS"/>
    <property type="match status" value="1"/>
</dbReference>
<dbReference type="SMART" id="SM00388">
    <property type="entry name" value="HisKA"/>
    <property type="match status" value="1"/>
</dbReference>
<dbReference type="PANTHER" id="PTHR43065">
    <property type="entry name" value="SENSOR HISTIDINE KINASE"/>
    <property type="match status" value="1"/>
</dbReference>
<dbReference type="GO" id="GO:0000155">
    <property type="term" value="F:phosphorelay sensor kinase activity"/>
    <property type="evidence" value="ECO:0007669"/>
    <property type="project" value="InterPro"/>
</dbReference>
<keyword evidence="2" id="KW-0808">Transferase</keyword>
<dbReference type="InterPro" id="IPR025847">
    <property type="entry name" value="MEDS_domain"/>
</dbReference>
<dbReference type="SUPFAM" id="SSF47384">
    <property type="entry name" value="Homodimeric domain of signal transducing histidine kinase"/>
    <property type="match status" value="1"/>
</dbReference>
<evidence type="ECO:0000256" key="5">
    <source>
        <dbReference type="ARBA" id="ARBA00022840"/>
    </source>
</evidence>
<dbReference type="InterPro" id="IPR003661">
    <property type="entry name" value="HisK_dim/P_dom"/>
</dbReference>
<dbReference type="EMBL" id="AEGP01000029">
    <property type="protein sequence ID" value="EGG42525.1"/>
    <property type="molecule type" value="Genomic_DNA"/>
</dbReference>
<dbReference type="SMART" id="SM00387">
    <property type="entry name" value="HATPase_c"/>
    <property type="match status" value="1"/>
</dbReference>
<dbReference type="PATRIC" id="fig|886738.10.peg.783"/>
<dbReference type="Pfam" id="PF00512">
    <property type="entry name" value="HisKA"/>
    <property type="match status" value="1"/>
</dbReference>
<dbReference type="AlphaFoldDB" id="F3KJP8"/>
<dbReference type="PRINTS" id="PR00344">
    <property type="entry name" value="BCTRLSENSOR"/>
</dbReference>
<evidence type="ECO:0000256" key="4">
    <source>
        <dbReference type="ARBA" id="ARBA00022777"/>
    </source>
</evidence>
<dbReference type="Gene3D" id="3.30.565.10">
    <property type="entry name" value="Histidine kinase-like ATPase, C-terminal domain"/>
    <property type="match status" value="1"/>
</dbReference>
<gene>
    <name evidence="8" type="ORF">Nlim_0706</name>
</gene>
<reference evidence="8" key="1">
    <citation type="journal article" date="2011" name="PLoS ONE">
        <title>Genome of a low-salinity ammonia-oxidizing archaeon determined by single-cell and metagenomic analysis.</title>
        <authorList>
            <person name="Blainey P.C."/>
            <person name="Mosier A.C."/>
            <person name="Potanina A."/>
            <person name="Francis C.A."/>
            <person name="Quake S.R."/>
        </authorList>
    </citation>
    <scope>NUCLEOTIDE SEQUENCE [LARGE SCALE GENOMIC DNA]</scope>
    <source>
        <strain evidence="8">SFB1</strain>
    </source>
</reference>
<dbReference type="InterPro" id="IPR003594">
    <property type="entry name" value="HATPase_dom"/>
</dbReference>
<protein>
    <submittedName>
        <fullName evidence="8">Signal transduction histidine kinase</fullName>
    </submittedName>
</protein>
<evidence type="ECO:0000256" key="3">
    <source>
        <dbReference type="ARBA" id="ARBA00022741"/>
    </source>
</evidence>
<feature type="domain" description="Histidine kinase" evidence="7">
    <location>
        <begin position="47"/>
        <end position="246"/>
    </location>
</feature>
<evidence type="ECO:0000256" key="2">
    <source>
        <dbReference type="ARBA" id="ARBA00022679"/>
    </source>
</evidence>
<dbReference type="InterPro" id="IPR036890">
    <property type="entry name" value="HATPase_C_sf"/>
</dbReference>
<dbReference type="InterPro" id="IPR005467">
    <property type="entry name" value="His_kinase_dom"/>
</dbReference>
<keyword evidence="4 8" id="KW-0418">Kinase</keyword>
<evidence type="ECO:0000313" key="8">
    <source>
        <dbReference type="EMBL" id="EGG42525.1"/>
    </source>
</evidence>
<dbReference type="PROSITE" id="PS50109">
    <property type="entry name" value="HIS_KIN"/>
    <property type="match status" value="1"/>
</dbReference>
<sequence>MRSKHILFFICKKTTKNDTTRQITQSTKHVNSPGSERLEVIGELSARIAHDLRNPLAVIQCGVEAIKQDVKCDEKTIARLERMQRAVGRMTHQINEVLDFTKPRSLVLSQCHILDIIKEVISNNSNVEIKSLSENIKIICDKEKLKVVFNNMITNANHAITDEDIISIQTSEDKNNIIIQISDSGHGISADILPKIFEPLFTTKQKGTGLGLTSCKSIIQEHGGTINVSSEIGKGTTFTIILPKDITRLGSRVNEPGTILEKISKMKNHDHLAFEFSDNDELSEYISEFMMLGMRKNCLNVLVIYKEEIDDYYNMLTSNGISIKDLVNSEDLIICSHDEMYQNVKVGSSFEPVIKYLNKVHKIAKKKKKTGLCIIGTIAGNLENNGNHKDCIRIEKAWHEIIPNYEMPIRLICPYKSLSDSKTIESLVLYHNDGLIRHPHCD</sequence>
<accession>F3KJP8</accession>
<dbReference type="CDD" id="cd00082">
    <property type="entry name" value="HisKA"/>
    <property type="match status" value="1"/>
</dbReference>
<organism evidence="8">
    <name type="scientific">Candidatus Nitrosarchaeum limnium SFB1</name>
    <dbReference type="NCBI Taxonomy" id="886738"/>
    <lineage>
        <taxon>Archaea</taxon>
        <taxon>Nitrososphaerota</taxon>
        <taxon>Nitrososphaeria</taxon>
        <taxon>Nitrosopumilales</taxon>
        <taxon>Nitrosopumilaceae</taxon>
        <taxon>Nitrosarchaeum</taxon>
    </lineage>
</organism>
<keyword evidence="1" id="KW-0597">Phosphoprotein</keyword>
<evidence type="ECO:0000259" key="7">
    <source>
        <dbReference type="PROSITE" id="PS50109"/>
    </source>
</evidence>
<name>F3KJP8_9ARCH</name>
<keyword evidence="6" id="KW-0902">Two-component regulatory system</keyword>
<comment type="caution">
    <text evidence="8">The sequence shown here is derived from an EMBL/GenBank/DDBJ whole genome shotgun (WGS) entry which is preliminary data.</text>
</comment>
<keyword evidence="3" id="KW-0547">Nucleotide-binding</keyword>
<proteinExistence type="predicted"/>
<dbReference type="Pfam" id="PF02518">
    <property type="entry name" value="HATPase_c"/>
    <property type="match status" value="1"/>
</dbReference>
<dbReference type="PANTHER" id="PTHR43065:SF10">
    <property type="entry name" value="PEROXIDE STRESS-ACTIVATED HISTIDINE KINASE MAK3"/>
    <property type="match status" value="1"/>
</dbReference>
<keyword evidence="5" id="KW-0067">ATP-binding</keyword>
<dbReference type="Proteomes" id="UP000004348">
    <property type="component" value="Chromosome"/>
</dbReference>
<evidence type="ECO:0000256" key="1">
    <source>
        <dbReference type="ARBA" id="ARBA00022553"/>
    </source>
</evidence>
<dbReference type="HOGENOM" id="CLU_619117_0_0_2"/>
<dbReference type="STRING" id="886738.Nlim_0706"/>
<dbReference type="InterPro" id="IPR004358">
    <property type="entry name" value="Sig_transdc_His_kin-like_C"/>
</dbReference>
<dbReference type="SUPFAM" id="SSF55874">
    <property type="entry name" value="ATPase domain of HSP90 chaperone/DNA topoisomerase II/histidine kinase"/>
    <property type="match status" value="1"/>
</dbReference>
<dbReference type="GO" id="GO:0005524">
    <property type="term" value="F:ATP binding"/>
    <property type="evidence" value="ECO:0007669"/>
    <property type="project" value="UniProtKB-KW"/>
</dbReference>
<evidence type="ECO:0000256" key="6">
    <source>
        <dbReference type="ARBA" id="ARBA00023012"/>
    </source>
</evidence>